<dbReference type="Proteomes" id="UP000552644">
    <property type="component" value="Unassembled WGS sequence"/>
</dbReference>
<evidence type="ECO:0000313" key="2">
    <source>
        <dbReference type="EMBL" id="MBB4919782.1"/>
    </source>
</evidence>
<comment type="caution">
    <text evidence="2">The sequence shown here is derived from an EMBL/GenBank/DDBJ whole genome shotgun (WGS) entry which is preliminary data.</text>
</comment>
<dbReference type="SUPFAM" id="SSF55469">
    <property type="entry name" value="FMN-dependent nitroreductase-like"/>
    <property type="match status" value="2"/>
</dbReference>
<sequence>MIGVLDERPGTRSLLTAAGAAPSVHNTQPWRFGIGDDGLVVLYPDLERRLTVADPRGRSLHISCGAALLNLRLALRVAGYDPVTWLLPHSEEPVAPLAVVRPVPSVPPSPAERALYEAIAVRRTNRRPFSGCLVPHPILEELVRAARWEGADLSILEPVEDDPLLWWVGTSERRLRAGSDYRAELDRWTTATPRQDGIPFEAFGPTGGRTLARDFRGSEVSSGGAARWEERPRLALLGTRTDGPYGWLRAGQALQRVLLTAALHGVSASFLNQPLDLRDMRGQDRAGRTRHLQMIIRLGYGTPSPPTPRRPVSDLLTP</sequence>
<evidence type="ECO:0000313" key="3">
    <source>
        <dbReference type="Proteomes" id="UP000552644"/>
    </source>
</evidence>
<proteinExistence type="predicted"/>
<dbReference type="AlphaFoldDB" id="A0A7W7VR70"/>
<dbReference type="Gene3D" id="3.40.109.10">
    <property type="entry name" value="NADH Oxidase"/>
    <property type="match status" value="1"/>
</dbReference>
<keyword evidence="3" id="KW-1185">Reference proteome</keyword>
<dbReference type="GO" id="GO:0016491">
    <property type="term" value="F:oxidoreductase activity"/>
    <property type="evidence" value="ECO:0007669"/>
    <property type="project" value="InterPro"/>
</dbReference>
<dbReference type="PANTHER" id="PTHR23026">
    <property type="entry name" value="NADPH NITROREDUCTASE"/>
    <property type="match status" value="1"/>
</dbReference>
<evidence type="ECO:0000256" key="1">
    <source>
        <dbReference type="SAM" id="MobiDB-lite"/>
    </source>
</evidence>
<name>A0A7W7VR70_9ACTN</name>
<dbReference type="PANTHER" id="PTHR23026:SF123">
    <property type="entry name" value="NAD(P)H NITROREDUCTASE RV3131-RELATED"/>
    <property type="match status" value="1"/>
</dbReference>
<organism evidence="2 3">
    <name type="scientific">Streptosporangium saharense</name>
    <dbReference type="NCBI Taxonomy" id="1706840"/>
    <lineage>
        <taxon>Bacteria</taxon>
        <taxon>Bacillati</taxon>
        <taxon>Actinomycetota</taxon>
        <taxon>Actinomycetes</taxon>
        <taxon>Streptosporangiales</taxon>
        <taxon>Streptosporangiaceae</taxon>
        <taxon>Streptosporangium</taxon>
    </lineage>
</organism>
<dbReference type="EMBL" id="JACHJP010000011">
    <property type="protein sequence ID" value="MBB4919782.1"/>
    <property type="molecule type" value="Genomic_DNA"/>
</dbReference>
<dbReference type="RefSeq" id="WP_184722626.1">
    <property type="nucleotide sequence ID" value="NZ_JACHJP010000011.1"/>
</dbReference>
<feature type="region of interest" description="Disordered" evidence="1">
    <location>
        <begin position="298"/>
        <end position="318"/>
    </location>
</feature>
<reference evidence="2 3" key="1">
    <citation type="submission" date="2020-08" db="EMBL/GenBank/DDBJ databases">
        <title>Genomic Encyclopedia of Type Strains, Phase III (KMG-III): the genomes of soil and plant-associated and newly described type strains.</title>
        <authorList>
            <person name="Whitman W."/>
        </authorList>
    </citation>
    <scope>NUCLEOTIDE SEQUENCE [LARGE SCALE GENOMIC DNA]</scope>
    <source>
        <strain evidence="2 3">CECT 8840</strain>
    </source>
</reference>
<protein>
    <recommendedName>
        <fullName evidence="4">Nitroreductase</fullName>
    </recommendedName>
</protein>
<evidence type="ECO:0008006" key="4">
    <source>
        <dbReference type="Google" id="ProtNLM"/>
    </source>
</evidence>
<dbReference type="NCBIfam" id="NF047509">
    <property type="entry name" value="Rv3131_FMN_oxido"/>
    <property type="match status" value="1"/>
</dbReference>
<gene>
    <name evidence="2" type="ORF">FHS44_006926</name>
</gene>
<dbReference type="InterPro" id="IPR000415">
    <property type="entry name" value="Nitroreductase-like"/>
</dbReference>
<dbReference type="InterPro" id="IPR050627">
    <property type="entry name" value="Nitroreductase/BluB"/>
</dbReference>
<accession>A0A7W7VR70</accession>